<feature type="region of interest" description="Disordered" evidence="10">
    <location>
        <begin position="320"/>
        <end position="339"/>
    </location>
</feature>
<dbReference type="GO" id="GO:0005634">
    <property type="term" value="C:nucleus"/>
    <property type="evidence" value="ECO:0007669"/>
    <property type="project" value="UniProtKB-SubCell"/>
</dbReference>
<dbReference type="GO" id="GO:0008270">
    <property type="term" value="F:zinc ion binding"/>
    <property type="evidence" value="ECO:0007669"/>
    <property type="project" value="UniProtKB-KW"/>
</dbReference>
<dbReference type="InterPro" id="IPR000571">
    <property type="entry name" value="Znf_CCCH"/>
</dbReference>
<organism evidence="12 13">
    <name type="scientific">Nezara viridula</name>
    <name type="common">Southern green stink bug</name>
    <name type="synonym">Cimex viridulus</name>
    <dbReference type="NCBI Taxonomy" id="85310"/>
    <lineage>
        <taxon>Eukaryota</taxon>
        <taxon>Metazoa</taxon>
        <taxon>Ecdysozoa</taxon>
        <taxon>Arthropoda</taxon>
        <taxon>Hexapoda</taxon>
        <taxon>Insecta</taxon>
        <taxon>Pterygota</taxon>
        <taxon>Neoptera</taxon>
        <taxon>Paraneoptera</taxon>
        <taxon>Hemiptera</taxon>
        <taxon>Heteroptera</taxon>
        <taxon>Panheteroptera</taxon>
        <taxon>Pentatomomorpha</taxon>
        <taxon>Pentatomoidea</taxon>
        <taxon>Pentatomidae</taxon>
        <taxon>Pentatominae</taxon>
        <taxon>Nezara</taxon>
    </lineage>
</organism>
<evidence type="ECO:0000256" key="8">
    <source>
        <dbReference type="ARBA" id="ARBA00023242"/>
    </source>
</evidence>
<dbReference type="Gene3D" id="4.10.1000.30">
    <property type="match status" value="2"/>
</dbReference>
<feature type="compositionally biased region" description="Basic and acidic residues" evidence="10">
    <location>
        <begin position="87"/>
        <end position="118"/>
    </location>
</feature>
<keyword evidence="5" id="KW-0677">Repeat</keyword>
<feature type="region of interest" description="Disordered" evidence="10">
    <location>
        <begin position="87"/>
        <end position="135"/>
    </location>
</feature>
<keyword evidence="4 9" id="KW-0479">Metal-binding</keyword>
<feature type="zinc finger region" description="C3H1-type" evidence="9">
    <location>
        <begin position="644"/>
        <end position="673"/>
    </location>
</feature>
<evidence type="ECO:0000256" key="2">
    <source>
        <dbReference type="ARBA" id="ARBA00008423"/>
    </source>
</evidence>
<evidence type="ECO:0000256" key="5">
    <source>
        <dbReference type="ARBA" id="ARBA00022737"/>
    </source>
</evidence>
<dbReference type="PANTHER" id="PTHR14738">
    <property type="entry name" value="ZINC FINGER CCCH DOMAIN-CONTAINING PROTEIN 14"/>
    <property type="match status" value="1"/>
</dbReference>
<keyword evidence="6 9" id="KW-0863">Zinc-finger</keyword>
<evidence type="ECO:0000313" key="12">
    <source>
        <dbReference type="EMBL" id="CAH1389806.1"/>
    </source>
</evidence>
<protein>
    <recommendedName>
        <fullName evidence="3">Zinc finger CCCH domain-containing protein 14</fullName>
    </recommendedName>
</protein>
<accession>A0A9P0H017</accession>
<dbReference type="SMART" id="SM00356">
    <property type="entry name" value="ZnF_C3H1"/>
    <property type="match status" value="3"/>
</dbReference>
<feature type="compositionally biased region" description="Basic and acidic residues" evidence="10">
    <location>
        <begin position="178"/>
        <end position="219"/>
    </location>
</feature>
<evidence type="ECO:0000256" key="1">
    <source>
        <dbReference type="ARBA" id="ARBA00004123"/>
    </source>
</evidence>
<keyword evidence="13" id="KW-1185">Reference proteome</keyword>
<name>A0A9P0H017_NEZVI</name>
<dbReference type="GO" id="GO:0008143">
    <property type="term" value="F:poly(A) binding"/>
    <property type="evidence" value="ECO:0007669"/>
    <property type="project" value="InterPro"/>
</dbReference>
<dbReference type="GO" id="GO:0005737">
    <property type="term" value="C:cytoplasm"/>
    <property type="evidence" value="ECO:0007669"/>
    <property type="project" value="TreeGrafter"/>
</dbReference>
<feature type="compositionally biased region" description="Low complexity" evidence="10">
    <location>
        <begin position="233"/>
        <end position="243"/>
    </location>
</feature>
<evidence type="ECO:0000256" key="7">
    <source>
        <dbReference type="ARBA" id="ARBA00022833"/>
    </source>
</evidence>
<evidence type="ECO:0000256" key="10">
    <source>
        <dbReference type="SAM" id="MobiDB-lite"/>
    </source>
</evidence>
<dbReference type="Proteomes" id="UP001152798">
    <property type="component" value="Chromosome 1"/>
</dbReference>
<dbReference type="InterPro" id="IPR040366">
    <property type="entry name" value="Nab2/ZC3H14"/>
</dbReference>
<reference evidence="12" key="1">
    <citation type="submission" date="2022-01" db="EMBL/GenBank/DDBJ databases">
        <authorList>
            <person name="King R."/>
        </authorList>
    </citation>
    <scope>NUCLEOTIDE SEQUENCE</scope>
</reference>
<feature type="domain" description="C3H1-type" evidence="11">
    <location>
        <begin position="644"/>
        <end position="673"/>
    </location>
</feature>
<evidence type="ECO:0000259" key="11">
    <source>
        <dbReference type="PROSITE" id="PS50103"/>
    </source>
</evidence>
<evidence type="ECO:0000256" key="4">
    <source>
        <dbReference type="ARBA" id="ARBA00022723"/>
    </source>
</evidence>
<dbReference type="GO" id="GO:0043488">
    <property type="term" value="P:regulation of mRNA stability"/>
    <property type="evidence" value="ECO:0007669"/>
    <property type="project" value="InterPro"/>
</dbReference>
<comment type="similarity">
    <text evidence="2">Belongs to the ZC3H14 family.</text>
</comment>
<dbReference type="EMBL" id="OV725077">
    <property type="protein sequence ID" value="CAH1389806.1"/>
    <property type="molecule type" value="Genomic_DNA"/>
</dbReference>
<feature type="compositionally biased region" description="Basic and acidic residues" evidence="10">
    <location>
        <begin position="284"/>
        <end position="309"/>
    </location>
</feature>
<dbReference type="PROSITE" id="PS50103">
    <property type="entry name" value="ZF_C3H1"/>
    <property type="match status" value="1"/>
</dbReference>
<feature type="region of interest" description="Disordered" evidence="10">
    <location>
        <begin position="284"/>
        <end position="312"/>
    </location>
</feature>
<dbReference type="OrthoDB" id="5589010at2759"/>
<keyword evidence="8" id="KW-0539">Nucleus</keyword>
<dbReference type="Pfam" id="PF14608">
    <property type="entry name" value="zf-CCCH_2"/>
    <property type="match status" value="5"/>
</dbReference>
<gene>
    <name evidence="12" type="ORF">NEZAVI_LOCUS1120</name>
</gene>
<evidence type="ECO:0000256" key="3">
    <source>
        <dbReference type="ARBA" id="ARBA00015071"/>
    </source>
</evidence>
<sequence>MELGDEVSVKIKSAIRARLKELGIVWDRELPDYVMVLIANKKSREQMENDLTIFLGSHTAGFTAWLHNVLKKLEECTTYWGLTKKKEEEKKSKSKRRPSDENHQETKKLKGIDFKSDDNIGDATSNSGSEDAISNHLSPVRIDEGVDSDVSDCSAPTLALSDMTLSLSVNHSNNIEKLDTNLNHTEKKTLEESSEHQSRLEKEDTARVVERPKPKEKIEISWSGESTIDPLHSSPVKKNSSKVNIERNQSRSKSRSRINNQQGFDQGDHVSVLKRTFMKENLRKEEEKRPYRDSRGIFRRKNSEERRNGYDMNSRTIGKIRSEKDRNLRNRSRSSDMEVDKLPSLVKVTPRPVRHPAMQPSSNLILKAVAEAQKSIATSSLPQPDDKVEKKEQNRVARKAVYRKKNIPVFQRENISVTLLNDRVIADKIRGPRRLRPLDEIWRRLVREEDGDSLMFENNIRKHENQLNDGPEVERFTISLLSDDNDSLIASDIEDACEQKVSTEENYSEAEQNVEPINEPMDISSTMIVEENTDESDVRDFHGQRFDRRRLGPRVVPDADTVLSFEQIRRKPNEDLKQSLPNKITICRNCSHVMVSRGGLAPVDDYITKTIVNENVYVSADSKTDENGKVIKCKFWPSCEAGNDCRFYHPKEYCRTLPNCKFGQKCLYYHPPCKFADKCLNVTCPYTHTPVAAPTIKAKIWAKVPLAPSNGQICMYYPNCKKPFCPYQHSYSAATSIPCKFGINCTKGTCEFDHTQLAKNPYKWVNQNAE</sequence>
<evidence type="ECO:0000313" key="13">
    <source>
        <dbReference type="Proteomes" id="UP001152798"/>
    </source>
</evidence>
<proteinExistence type="inferred from homology"/>
<evidence type="ECO:0000256" key="9">
    <source>
        <dbReference type="PROSITE-ProRule" id="PRU00723"/>
    </source>
</evidence>
<dbReference type="PANTHER" id="PTHR14738:SF29">
    <property type="entry name" value="ZINC FINGER CCCH DOMAIN-CONTAINING PROTEIN 14"/>
    <property type="match status" value="1"/>
</dbReference>
<feature type="region of interest" description="Disordered" evidence="10">
    <location>
        <begin position="178"/>
        <end position="270"/>
    </location>
</feature>
<evidence type="ECO:0000256" key="6">
    <source>
        <dbReference type="ARBA" id="ARBA00022771"/>
    </source>
</evidence>
<dbReference type="AlphaFoldDB" id="A0A9P0H017"/>
<keyword evidence="7 9" id="KW-0862">Zinc</keyword>
<comment type="subcellular location">
    <subcellularLocation>
        <location evidence="1">Nucleus</location>
    </subcellularLocation>
</comment>